<comment type="activity regulation">
    <text evidence="7">Inhibited by L-aspartic acid.</text>
</comment>
<evidence type="ECO:0000313" key="12">
    <source>
        <dbReference type="EMBL" id="UYV67199.1"/>
    </source>
</evidence>
<dbReference type="PRINTS" id="PR00132">
    <property type="entry name" value="GLHYDRLASE2"/>
</dbReference>
<evidence type="ECO:0000313" key="13">
    <source>
        <dbReference type="Proteomes" id="UP001235939"/>
    </source>
</evidence>
<organism evidence="12 13">
    <name type="scientific">Cordylochernes scorpioides</name>
    <dbReference type="NCBI Taxonomy" id="51811"/>
    <lineage>
        <taxon>Eukaryota</taxon>
        <taxon>Metazoa</taxon>
        <taxon>Ecdysozoa</taxon>
        <taxon>Arthropoda</taxon>
        <taxon>Chelicerata</taxon>
        <taxon>Arachnida</taxon>
        <taxon>Pseudoscorpiones</taxon>
        <taxon>Cheliferoidea</taxon>
        <taxon>Chernetidae</taxon>
        <taxon>Cordylochernes</taxon>
    </lineage>
</organism>
<dbReference type="Gene3D" id="2.60.120.260">
    <property type="entry name" value="Galactose-binding domain-like"/>
    <property type="match status" value="1"/>
</dbReference>
<comment type="subunit">
    <text evidence="7">Homotetramer.</text>
</comment>
<dbReference type="Pfam" id="PF02836">
    <property type="entry name" value="Glyco_hydro_2_C"/>
    <property type="match status" value="1"/>
</dbReference>
<gene>
    <name evidence="12" type="ORF">LAZ67_4004362</name>
</gene>
<dbReference type="SUPFAM" id="SSF51445">
    <property type="entry name" value="(Trans)glycosidases"/>
    <property type="match status" value="1"/>
</dbReference>
<evidence type="ECO:0000256" key="8">
    <source>
        <dbReference type="SAM" id="MobiDB-lite"/>
    </source>
</evidence>
<keyword evidence="7" id="KW-0458">Lysosome</keyword>
<comment type="catalytic activity">
    <reaction evidence="7">
        <text>a beta-D-glucuronoside + H2O = D-glucuronate + an alcohol</text>
        <dbReference type="Rhea" id="RHEA:17633"/>
        <dbReference type="ChEBI" id="CHEBI:15377"/>
        <dbReference type="ChEBI" id="CHEBI:30879"/>
        <dbReference type="ChEBI" id="CHEBI:58720"/>
        <dbReference type="ChEBI" id="CHEBI:83411"/>
        <dbReference type="EC" id="3.2.1.31"/>
    </reaction>
</comment>
<evidence type="ECO:0000259" key="11">
    <source>
        <dbReference type="Pfam" id="PF02837"/>
    </source>
</evidence>
<evidence type="ECO:0000256" key="6">
    <source>
        <dbReference type="ARBA" id="ARBA00023295"/>
    </source>
</evidence>
<dbReference type="InterPro" id="IPR006104">
    <property type="entry name" value="Glyco_hydro_2_N"/>
</dbReference>
<dbReference type="InterPro" id="IPR017853">
    <property type="entry name" value="GH"/>
</dbReference>
<evidence type="ECO:0000256" key="2">
    <source>
        <dbReference type="ARBA" id="ARBA00007401"/>
    </source>
</evidence>
<dbReference type="Gene3D" id="2.60.40.10">
    <property type="entry name" value="Immunoglobulins"/>
    <property type="match status" value="1"/>
</dbReference>
<evidence type="ECO:0000256" key="4">
    <source>
        <dbReference type="ARBA" id="ARBA00016205"/>
    </source>
</evidence>
<dbReference type="PROSITE" id="PS00608">
    <property type="entry name" value="GLYCOSYL_HYDROL_F2_2"/>
    <property type="match status" value="1"/>
</dbReference>
<proteinExistence type="inferred from homology"/>
<dbReference type="Gene3D" id="3.20.20.80">
    <property type="entry name" value="Glycosidases"/>
    <property type="match status" value="1"/>
</dbReference>
<protein>
    <recommendedName>
        <fullName evidence="4 7">Beta-glucuronidase</fullName>
        <ecNumber evidence="3 7">3.2.1.31</ecNumber>
    </recommendedName>
</protein>
<dbReference type="PANTHER" id="PTHR10066:SF67">
    <property type="entry name" value="BETA-GLUCURONIDASE"/>
    <property type="match status" value="1"/>
</dbReference>
<keyword evidence="13" id="KW-1185">Reference proteome</keyword>
<dbReference type="PROSITE" id="PS00719">
    <property type="entry name" value="GLYCOSYL_HYDROL_F2_1"/>
    <property type="match status" value="1"/>
</dbReference>
<comment type="similarity">
    <text evidence="2 7">Belongs to the glycosyl hydrolase 2 family.</text>
</comment>
<dbReference type="Pfam" id="PF00703">
    <property type="entry name" value="Glyco_hydro_2"/>
    <property type="match status" value="1"/>
</dbReference>
<evidence type="ECO:0000256" key="3">
    <source>
        <dbReference type="ARBA" id="ARBA00012761"/>
    </source>
</evidence>
<feature type="domain" description="Glycoside hydrolase family 2 immunoglobulin-like beta-sandwich" evidence="9">
    <location>
        <begin position="378"/>
        <end position="478"/>
    </location>
</feature>
<dbReference type="EMBL" id="CP092866">
    <property type="protein sequence ID" value="UYV67199.1"/>
    <property type="molecule type" value="Genomic_DNA"/>
</dbReference>
<dbReference type="InterPro" id="IPR023230">
    <property type="entry name" value="Glyco_hydro_2_CS"/>
</dbReference>
<dbReference type="Pfam" id="PF02837">
    <property type="entry name" value="Glyco_hydro_2_N"/>
    <property type="match status" value="1"/>
</dbReference>
<reference evidence="12 13" key="1">
    <citation type="submission" date="2022-01" db="EMBL/GenBank/DDBJ databases">
        <title>A chromosomal length assembly of Cordylochernes scorpioides.</title>
        <authorList>
            <person name="Zeh D."/>
            <person name="Zeh J."/>
        </authorList>
    </citation>
    <scope>NUCLEOTIDE SEQUENCE [LARGE SCALE GENOMIC DNA]</scope>
    <source>
        <strain evidence="12">IN4F17</strain>
        <tissue evidence="12">Whole Body</tissue>
    </source>
</reference>
<keyword evidence="6 7" id="KW-0326">Glycosidase</keyword>
<dbReference type="SUPFAM" id="SSF49303">
    <property type="entry name" value="beta-Galactosidase/glucuronidase domain"/>
    <property type="match status" value="1"/>
</dbReference>
<comment type="function">
    <text evidence="1 7">Plays an important role in the degradation of dermatan and keratan sulfates.</text>
</comment>
<dbReference type="InterPro" id="IPR008979">
    <property type="entry name" value="Galactose-bd-like_sf"/>
</dbReference>
<dbReference type="InterPro" id="IPR036156">
    <property type="entry name" value="Beta-gal/glucu_dom_sf"/>
</dbReference>
<sequence>MEDLTIETNHLKAVPDRKRSEKITIWNLPIGIRDVVVALRLYCRVVFLNHEVVTSGPPAAGKPLVAEAIERDTTYPIEIPPESSSPLSEHPKRAGDSDTIQQNPVEYSTLYPKSQNRQFPQTAENMVEELFDKLDSYNPYMSLVKVPIQSGRTSYHGDNSAGDMLLLWAALLVAAVGPSHQLQPRESLTRELRTLDGLWAFRISPWNDPERGLRERWYARSLSLSGAQDVIPIAVPGSFNDQTQNTTIRDFIGWVWYVKDFYVPSRWLDQDRAVLLRFGGAHYYAQVYVNGAPVVNHTGGHLPFQADVTNVVKSGLNRVSVALNNTLSPDTIPQGQVIFPSNPTLYPPGYKVQAVNFDFYNYAGIHRSVVLYSVPSGRIVDITVITDVQQPGNIGLVQYKVNTSVSTPQCRVTLYDKYGRVVARQASCSSNISIPSANLWWPYTMNPKSPGYMYTMQVSLYSTTGGLLDEYIQPVGIRSIQVTNSSFLINHRPFYFTGFGKHEDSNIRGKGLDYPLIIKDFNLIRWIGANSFRTSHYPYSEEMMDQADQQGVVVIDECPAVSLERFKPKLNRKPFGSNLLNLHLQMLTELIERDKNRPSVVMWSIANEPLSGAGAARGYFKRVVALAKSLDSSRPVTAAINQDCATDQLGPQLDVAMINRYLGWYSDTGHPEVIPYQLPKIMDACHQTYQIPILMSEYGADTIAGMHRDPAEMFTEEFQAQYFRLYHQTFDVLRQNRSYWVGEMVWNFADFATMPSLNRVVGNKKGIFTRERQPKMAAFVLRKRYRDLANLTTYELPSF</sequence>
<dbReference type="InterPro" id="IPR023232">
    <property type="entry name" value="Glyco_hydro_2_AS"/>
</dbReference>
<keyword evidence="5 7" id="KW-0378">Hydrolase</keyword>
<dbReference type="PANTHER" id="PTHR10066">
    <property type="entry name" value="BETA-GLUCURONIDASE"/>
    <property type="match status" value="1"/>
</dbReference>
<evidence type="ECO:0000259" key="10">
    <source>
        <dbReference type="Pfam" id="PF02836"/>
    </source>
</evidence>
<name>A0ABY6KED2_9ARAC</name>
<dbReference type="InterPro" id="IPR006102">
    <property type="entry name" value="Ig-like_GH2"/>
</dbReference>
<evidence type="ECO:0000256" key="1">
    <source>
        <dbReference type="ARBA" id="ARBA00003025"/>
    </source>
</evidence>
<dbReference type="InterPro" id="IPR006101">
    <property type="entry name" value="Glyco_hydro_2"/>
</dbReference>
<feature type="compositionally biased region" description="Low complexity" evidence="8">
    <location>
        <begin position="76"/>
        <end position="88"/>
    </location>
</feature>
<evidence type="ECO:0000256" key="5">
    <source>
        <dbReference type="ARBA" id="ARBA00022801"/>
    </source>
</evidence>
<dbReference type="NCBIfam" id="NF007538">
    <property type="entry name" value="PRK10150.1"/>
    <property type="match status" value="1"/>
</dbReference>
<feature type="region of interest" description="Disordered" evidence="8">
    <location>
        <begin position="75"/>
        <end position="103"/>
    </location>
</feature>
<feature type="domain" description="Glycoside hydrolase family 2 catalytic" evidence="10">
    <location>
        <begin position="480"/>
        <end position="789"/>
    </location>
</feature>
<dbReference type="Proteomes" id="UP001235939">
    <property type="component" value="Chromosome 04"/>
</dbReference>
<dbReference type="InterPro" id="IPR013783">
    <property type="entry name" value="Ig-like_fold"/>
</dbReference>
<evidence type="ECO:0000259" key="9">
    <source>
        <dbReference type="Pfam" id="PF00703"/>
    </source>
</evidence>
<dbReference type="InterPro" id="IPR006103">
    <property type="entry name" value="Glyco_hydro_2_cat"/>
</dbReference>
<feature type="domain" description="Glycosyl hydrolases family 2 sugar binding" evidence="11">
    <location>
        <begin position="192"/>
        <end position="375"/>
    </location>
</feature>
<dbReference type="SUPFAM" id="SSF49785">
    <property type="entry name" value="Galactose-binding domain-like"/>
    <property type="match status" value="1"/>
</dbReference>
<dbReference type="EC" id="3.2.1.31" evidence="3 7"/>
<evidence type="ECO:0000256" key="7">
    <source>
        <dbReference type="RuleBase" id="RU361154"/>
    </source>
</evidence>
<accession>A0ABY6KED2</accession>